<dbReference type="RefSeq" id="WP_135656366.1">
    <property type="nucleotide sequence ID" value="NZ_RQHF01000005.1"/>
</dbReference>
<feature type="signal peptide" evidence="1">
    <location>
        <begin position="1"/>
        <end position="20"/>
    </location>
</feature>
<proteinExistence type="predicted"/>
<organism evidence="2 3">
    <name type="scientific">Leptospira vanthielii</name>
    <dbReference type="NCBI Taxonomy" id="293085"/>
    <lineage>
        <taxon>Bacteria</taxon>
        <taxon>Pseudomonadati</taxon>
        <taxon>Spirochaetota</taxon>
        <taxon>Spirochaetia</taxon>
        <taxon>Leptospirales</taxon>
        <taxon>Leptospiraceae</taxon>
        <taxon>Leptospira</taxon>
    </lineage>
</organism>
<dbReference type="EMBL" id="RQHF01000005">
    <property type="protein sequence ID" value="TGM61780.1"/>
    <property type="molecule type" value="Genomic_DNA"/>
</dbReference>
<gene>
    <name evidence="2" type="ORF">EHQ95_00275</name>
</gene>
<evidence type="ECO:0000313" key="2">
    <source>
        <dbReference type="EMBL" id="TGM61780.1"/>
    </source>
</evidence>
<accession>A0ABY2NU39</accession>
<reference evidence="3" key="1">
    <citation type="journal article" date="2019" name="PLoS Negl. Trop. Dis.">
        <title>Revisiting the worldwide diversity of Leptospira species in the environment.</title>
        <authorList>
            <person name="Vincent A.T."/>
            <person name="Schiettekatte O."/>
            <person name="Bourhy P."/>
            <person name="Veyrier F.J."/>
            <person name="Picardeau M."/>
        </authorList>
    </citation>
    <scope>NUCLEOTIDE SEQUENCE [LARGE SCALE GENOMIC DNA]</scope>
    <source>
        <strain evidence="3">201601955</strain>
    </source>
</reference>
<sequence>MKQFYIIIFFLLAFSSIFFTSNCNEKDWRNDPKYQNKELEAKLQSSKTEILSKRKENYELTFGYNSKQEAIKYFLEEIQKSDKSTPLKSFISWSDQVEVIFPNTYGFGTALDTNSLEDYKVILSEREKLGVEMIHSVISLSTSFAIQNIEWETPRIYNELKAHKPKVVIRTKAGLQELTQIKMVYEIGNKYIVGVVGP</sequence>
<keyword evidence="3" id="KW-1185">Reference proteome</keyword>
<feature type="chain" id="PRO_5046367472" evidence="1">
    <location>
        <begin position="21"/>
        <end position="198"/>
    </location>
</feature>
<protein>
    <submittedName>
        <fullName evidence="2">Uncharacterized protein</fullName>
    </submittedName>
</protein>
<keyword evidence="1" id="KW-0732">Signal</keyword>
<name>A0ABY2NU39_9LEPT</name>
<evidence type="ECO:0000313" key="3">
    <source>
        <dbReference type="Proteomes" id="UP000298112"/>
    </source>
</evidence>
<evidence type="ECO:0000256" key="1">
    <source>
        <dbReference type="SAM" id="SignalP"/>
    </source>
</evidence>
<dbReference type="Proteomes" id="UP000298112">
    <property type="component" value="Unassembled WGS sequence"/>
</dbReference>
<comment type="caution">
    <text evidence="2">The sequence shown here is derived from an EMBL/GenBank/DDBJ whole genome shotgun (WGS) entry which is preliminary data.</text>
</comment>